<keyword evidence="5" id="KW-0472">Membrane</keyword>
<feature type="compositionally biased region" description="Basic residues" evidence="4">
    <location>
        <begin position="282"/>
        <end position="292"/>
    </location>
</feature>
<proteinExistence type="predicted"/>
<gene>
    <name evidence="7" type="ORF">PFLUV_G00084240</name>
</gene>
<dbReference type="AlphaFoldDB" id="A0A6A5FDS9"/>
<evidence type="ECO:0000313" key="8">
    <source>
        <dbReference type="Proteomes" id="UP000465112"/>
    </source>
</evidence>
<organism evidence="7 8">
    <name type="scientific">Perca fluviatilis</name>
    <name type="common">European perch</name>
    <dbReference type="NCBI Taxonomy" id="8168"/>
    <lineage>
        <taxon>Eukaryota</taxon>
        <taxon>Metazoa</taxon>
        <taxon>Chordata</taxon>
        <taxon>Craniata</taxon>
        <taxon>Vertebrata</taxon>
        <taxon>Euteleostomi</taxon>
        <taxon>Actinopterygii</taxon>
        <taxon>Neopterygii</taxon>
        <taxon>Teleostei</taxon>
        <taxon>Neoteleostei</taxon>
        <taxon>Acanthomorphata</taxon>
        <taxon>Eupercaria</taxon>
        <taxon>Perciformes</taxon>
        <taxon>Percoidei</taxon>
        <taxon>Percidae</taxon>
        <taxon>Percinae</taxon>
        <taxon>Perca</taxon>
    </lineage>
</organism>
<comment type="caution">
    <text evidence="7">The sequence shown here is derived from an EMBL/GenBank/DDBJ whole genome shotgun (WGS) entry which is preliminary data.</text>
</comment>
<name>A0A6A5FDS9_PERFL</name>
<dbReference type="GO" id="GO:0003723">
    <property type="term" value="F:RNA binding"/>
    <property type="evidence" value="ECO:0007669"/>
    <property type="project" value="UniProtKB-UniRule"/>
</dbReference>
<dbReference type="SUPFAM" id="SSF54928">
    <property type="entry name" value="RNA-binding domain, RBD"/>
    <property type="match status" value="3"/>
</dbReference>
<dbReference type="InterPro" id="IPR012677">
    <property type="entry name" value="Nucleotide-bd_a/b_plait_sf"/>
</dbReference>
<feature type="domain" description="RRM" evidence="6">
    <location>
        <begin position="423"/>
        <end position="500"/>
    </location>
</feature>
<evidence type="ECO:0000256" key="3">
    <source>
        <dbReference type="PROSITE-ProRule" id="PRU00176"/>
    </source>
</evidence>
<feature type="compositionally biased region" description="Basic and acidic residues" evidence="4">
    <location>
        <begin position="135"/>
        <end position="158"/>
    </location>
</feature>
<keyword evidence="5" id="KW-1133">Transmembrane helix</keyword>
<dbReference type="PROSITE" id="PS50102">
    <property type="entry name" value="RRM"/>
    <property type="match status" value="2"/>
</dbReference>
<feature type="transmembrane region" description="Helical" evidence="5">
    <location>
        <begin position="26"/>
        <end position="48"/>
    </location>
</feature>
<dbReference type="PANTHER" id="PTHR13976">
    <property type="entry name" value="HETEROGENEOUS NUCLEAR RIBONUCLEOPROTEIN-RELATED"/>
    <property type="match status" value="1"/>
</dbReference>
<dbReference type="InterPro" id="IPR035979">
    <property type="entry name" value="RBD_domain_sf"/>
</dbReference>
<evidence type="ECO:0000256" key="5">
    <source>
        <dbReference type="SAM" id="Phobius"/>
    </source>
</evidence>
<feature type="region of interest" description="Disordered" evidence="4">
    <location>
        <begin position="277"/>
        <end position="300"/>
    </location>
</feature>
<evidence type="ECO:0000313" key="7">
    <source>
        <dbReference type="EMBL" id="KAF1387854.1"/>
    </source>
</evidence>
<feature type="domain" description="RRM" evidence="6">
    <location>
        <begin position="183"/>
        <end position="258"/>
    </location>
</feature>
<dbReference type="InterPro" id="IPR000504">
    <property type="entry name" value="RRM_dom"/>
</dbReference>
<keyword evidence="8" id="KW-1185">Reference proteome</keyword>
<evidence type="ECO:0000256" key="2">
    <source>
        <dbReference type="ARBA" id="ARBA00022884"/>
    </source>
</evidence>
<sequence length="804" mass="91717">MASVSFIIMFIIQYCKENVKNIQKFFTCWSLCLSIVCCCLYFSMAVVIRLQGLRVTAGSEDIRKFFAGLKIPDGGVHIIGGELEEAFIIFASDEDARRAMTQSGGCIKGSPVQLLLSSKTEMQNMLERSTTNVELDERRRLEENARRARRSVDPEVVRRSASRSDYSPPPHHQRASNTNDDFVHVFLNGMPFSVTEEEVRDFFFGLLIDDMVLLKNAQGANNGKGIVKFATREDAHEALKRDRKYIGSRYVEVSTTTADFWHRATGKESMAVNNFERDRSPVRHQRNPHHVRSQSPLRPVSSDDEYCVLMENLSFAVEKEDIKKLFRNAKLEDDQILHLIGSDGRRTRSAFVLFKSLRDYCDALTPEKRQFFNRWISTRPISREKMITLLEAQSMDVGPSENSEMFQERPPSYPSDPYDSEKICVFVRNLPFDVRKVEIMDFFLGFNITEDKVFVLRDHNGAGVGKALVLFRSEAEAMSALSLNGQRFLGSEVTLKCISRSQMRQLGVEPPVVQEPIVQEPMPREERYSGRRSEASYRLGDTEYPDFRISRDGNIPMTNAQAHIHGGRDYEPHAGGPHAPQDRGNGFRGGFGPSVQHFDGPTCVKLLNLPFQIRSEEIYDFCYGFRIIPGSVSLQYDQRGKSKGSATAVFESRQEALTAVEELSGRPIGNFLKQMEVSRRRILQKHLEPARPLRRCIHVDSEPIINAATCGQALMEEEDEEANIGIEQFYRIVNLHKQKEGRISYTREFLIGLASSPEARKKPKFLPEHPIVLMEARDLGHLRLHEMRWNGGKEDMDEERLHSP</sequence>
<keyword evidence="1" id="KW-0677">Repeat</keyword>
<keyword evidence="2 3" id="KW-0694">RNA-binding</keyword>
<dbReference type="Pfam" id="PF00076">
    <property type="entry name" value="RRM_1"/>
    <property type="match status" value="3"/>
</dbReference>
<feature type="region of interest" description="Disordered" evidence="4">
    <location>
        <begin position="128"/>
        <end position="177"/>
    </location>
</feature>
<evidence type="ECO:0000256" key="1">
    <source>
        <dbReference type="ARBA" id="ARBA00022737"/>
    </source>
</evidence>
<dbReference type="EMBL" id="VHII01000007">
    <property type="protein sequence ID" value="KAF1387854.1"/>
    <property type="molecule type" value="Genomic_DNA"/>
</dbReference>
<accession>A0A6A5FDS9</accession>
<reference evidence="7 8" key="1">
    <citation type="submission" date="2019-06" db="EMBL/GenBank/DDBJ databases">
        <title>A chromosome-scale genome assembly of the European perch, Perca fluviatilis.</title>
        <authorList>
            <person name="Roques C."/>
            <person name="Zahm M."/>
            <person name="Cabau C."/>
            <person name="Klopp C."/>
            <person name="Bouchez O."/>
            <person name="Donnadieu C."/>
            <person name="Kuhl H."/>
            <person name="Gislard M."/>
            <person name="Guendouz S."/>
            <person name="Journot L."/>
            <person name="Haffray P."/>
            <person name="Bestin A."/>
            <person name="Morvezen R."/>
            <person name="Feron R."/>
            <person name="Wen M."/>
            <person name="Jouanno E."/>
            <person name="Herpin A."/>
            <person name="Schartl M."/>
            <person name="Postlethwait J."/>
            <person name="Schaerlinger B."/>
            <person name="Chardard D."/>
            <person name="Lecocq T."/>
            <person name="Poncet C."/>
            <person name="Jaffrelo L."/>
            <person name="Lampietro C."/>
            <person name="Guiguen Y."/>
        </authorList>
    </citation>
    <scope>NUCLEOTIDE SEQUENCE [LARGE SCALE GENOMIC DNA]</scope>
    <source>
        <tissue evidence="7">Blood</tissue>
    </source>
</reference>
<dbReference type="SMART" id="SM00360">
    <property type="entry name" value="RRM"/>
    <property type="match status" value="5"/>
</dbReference>
<dbReference type="Gene3D" id="3.30.70.330">
    <property type="match status" value="5"/>
</dbReference>
<keyword evidence="5" id="KW-0812">Transmembrane</keyword>
<dbReference type="InterPro" id="IPR050666">
    <property type="entry name" value="ESRP"/>
</dbReference>
<evidence type="ECO:0000259" key="6">
    <source>
        <dbReference type="PROSITE" id="PS50102"/>
    </source>
</evidence>
<evidence type="ECO:0000256" key="4">
    <source>
        <dbReference type="SAM" id="MobiDB-lite"/>
    </source>
</evidence>
<protein>
    <recommendedName>
        <fullName evidence="6">RRM domain-containing protein</fullName>
    </recommendedName>
</protein>
<dbReference type="Proteomes" id="UP000465112">
    <property type="component" value="Chromosome 7"/>
</dbReference>